<keyword evidence="1" id="KW-0175">Coiled coil</keyword>
<evidence type="ECO:0000313" key="3">
    <source>
        <dbReference type="EMBL" id="GMI28436.1"/>
    </source>
</evidence>
<evidence type="ECO:0000256" key="2">
    <source>
        <dbReference type="SAM" id="Phobius"/>
    </source>
</evidence>
<dbReference type="Proteomes" id="UP001165060">
    <property type="component" value="Unassembled WGS sequence"/>
</dbReference>
<keyword evidence="4" id="KW-1185">Reference proteome</keyword>
<evidence type="ECO:0000313" key="4">
    <source>
        <dbReference type="Proteomes" id="UP001165060"/>
    </source>
</evidence>
<sequence>MHEHRTVSHYSIFLFLVVLVLLQALVFLHFLAVESMPYFSLSLRGDYDAFTILETEVKFGLSAYYTQADSCSSSSTRYPMHESDSACSSPRLVHECSGYFLDANEKTVFEQLCSTCAPALEQSYFYFAIHAGLSLASTYVLFARVDLRRDNNRFRYIAILLGFASVITGRKSHEFLELCLDVARATDLHAFDDDEKWIEFSSGFSADVTVFSLTLAYLTLFLALTTRAVSAAEQADAIAVAHGMKSISAGDTANVLAGKLGEAQRAVAEKKLEMQELKKTLKEKAKAASANKYARGGGGFGGSAKVAPGAEGAYRTDEVQYF</sequence>
<evidence type="ECO:0008006" key="5">
    <source>
        <dbReference type="Google" id="ProtNLM"/>
    </source>
</evidence>
<keyword evidence="2" id="KW-0472">Membrane</keyword>
<feature type="transmembrane region" description="Helical" evidence="2">
    <location>
        <begin position="12"/>
        <end position="32"/>
    </location>
</feature>
<protein>
    <recommendedName>
        <fullName evidence="5">Transmembrane protein</fullName>
    </recommendedName>
</protein>
<reference evidence="3 4" key="1">
    <citation type="journal article" date="2023" name="Commun. Biol.">
        <title>Genome analysis of Parmales, the sister group of diatoms, reveals the evolutionary specialization of diatoms from phago-mixotrophs to photoautotrophs.</title>
        <authorList>
            <person name="Ban H."/>
            <person name="Sato S."/>
            <person name="Yoshikawa S."/>
            <person name="Yamada K."/>
            <person name="Nakamura Y."/>
            <person name="Ichinomiya M."/>
            <person name="Sato N."/>
            <person name="Blanc-Mathieu R."/>
            <person name="Endo H."/>
            <person name="Kuwata A."/>
            <person name="Ogata H."/>
        </authorList>
    </citation>
    <scope>NUCLEOTIDE SEQUENCE [LARGE SCALE GENOMIC DNA]</scope>
</reference>
<proteinExistence type="predicted"/>
<name>A0ABQ6MM58_9STRA</name>
<organism evidence="3 4">
    <name type="scientific">Tetraparma gracilis</name>
    <dbReference type="NCBI Taxonomy" id="2962635"/>
    <lineage>
        <taxon>Eukaryota</taxon>
        <taxon>Sar</taxon>
        <taxon>Stramenopiles</taxon>
        <taxon>Ochrophyta</taxon>
        <taxon>Bolidophyceae</taxon>
        <taxon>Parmales</taxon>
        <taxon>Triparmaceae</taxon>
        <taxon>Tetraparma</taxon>
    </lineage>
</organism>
<keyword evidence="2" id="KW-1133">Transmembrane helix</keyword>
<gene>
    <name evidence="3" type="ORF">TeGR_g2462</name>
</gene>
<accession>A0ABQ6MM58</accession>
<keyword evidence="2" id="KW-0812">Transmembrane</keyword>
<feature type="transmembrane region" description="Helical" evidence="2">
    <location>
        <begin position="154"/>
        <end position="170"/>
    </location>
</feature>
<comment type="caution">
    <text evidence="3">The sequence shown here is derived from an EMBL/GenBank/DDBJ whole genome shotgun (WGS) entry which is preliminary data.</text>
</comment>
<dbReference type="EMBL" id="BRYB01004278">
    <property type="protein sequence ID" value="GMI28436.1"/>
    <property type="molecule type" value="Genomic_DNA"/>
</dbReference>
<feature type="coiled-coil region" evidence="1">
    <location>
        <begin position="260"/>
        <end position="291"/>
    </location>
</feature>
<feature type="transmembrane region" description="Helical" evidence="2">
    <location>
        <begin position="124"/>
        <end position="142"/>
    </location>
</feature>
<feature type="transmembrane region" description="Helical" evidence="2">
    <location>
        <begin position="204"/>
        <end position="224"/>
    </location>
</feature>
<evidence type="ECO:0000256" key="1">
    <source>
        <dbReference type="SAM" id="Coils"/>
    </source>
</evidence>